<dbReference type="PROSITE" id="PS50262">
    <property type="entry name" value="G_PROTEIN_RECEP_F1_2"/>
    <property type="match status" value="1"/>
</dbReference>
<evidence type="ECO:0000256" key="5">
    <source>
        <dbReference type="SAM" id="MobiDB-lite"/>
    </source>
</evidence>
<dbReference type="InterPro" id="IPR017452">
    <property type="entry name" value="GPCR_Rhodpsn_7TM"/>
</dbReference>
<name>A0A1Z5KIM3_FISSO</name>
<gene>
    <name evidence="8" type="ORF">FisN_18Hh270</name>
</gene>
<evidence type="ECO:0000313" key="9">
    <source>
        <dbReference type="Proteomes" id="UP000198406"/>
    </source>
</evidence>
<sequence>MMDSYYIQVMLSSAATTLTIIYGTLTLVIALAILLSRKARSSPFNSYLLALLLPNGAVSITFAILCAINASTVHFSSQLCRFESFMLIWHVTSTCWLFAVIGYELHFMLCSSMCCLRYLPPTRRRAARNALFVYLWAAVIATFSSFGYPSFPIEPIMQNDVLCIPIDHDQTSLLFLWLALIPISCLIPYSYVIWLVWKVRRNKLLPKKGQRRTIAVFFYRIANCYACIFAPSILVVFIRNVWATWTAILLGFFQVFVTAILSLQKPDIQLAVQVLFSWLGCSVCCTSQSVTKISEGSDHQSHCNRTGSRLSIFSSTLTVSSQMNLPVSSRVVRPSITPFSGRISEELFQEQSDMEDLEFDWRGSEHPPPPDNAADKDAYEDVPKQSDLHYQFDDELEADNPDDVICFHIEEEEDESNLPVCPFDP</sequence>
<protein>
    <recommendedName>
        <fullName evidence="7">G-protein coupled receptors family 1 profile domain-containing protein</fullName>
    </recommendedName>
</protein>
<dbReference type="SUPFAM" id="SSF81321">
    <property type="entry name" value="Family A G protein-coupled receptor-like"/>
    <property type="match status" value="1"/>
</dbReference>
<evidence type="ECO:0000256" key="1">
    <source>
        <dbReference type="ARBA" id="ARBA00004370"/>
    </source>
</evidence>
<dbReference type="Proteomes" id="UP000198406">
    <property type="component" value="Unassembled WGS sequence"/>
</dbReference>
<evidence type="ECO:0000256" key="4">
    <source>
        <dbReference type="ARBA" id="ARBA00023136"/>
    </source>
</evidence>
<keyword evidence="2 6" id="KW-0812">Transmembrane</keyword>
<feature type="transmembrane region" description="Helical" evidence="6">
    <location>
        <begin position="244"/>
        <end position="263"/>
    </location>
</feature>
<proteinExistence type="predicted"/>
<accession>A0A1Z5KIM3</accession>
<feature type="domain" description="G-protein coupled receptors family 1 profile" evidence="7">
    <location>
        <begin position="25"/>
        <end position="269"/>
    </location>
</feature>
<feature type="transmembrane region" description="Helical" evidence="6">
    <location>
        <begin position="174"/>
        <end position="197"/>
    </location>
</feature>
<dbReference type="AlphaFoldDB" id="A0A1Z5KIM3"/>
<dbReference type="Gene3D" id="1.20.1070.10">
    <property type="entry name" value="Rhodopsin 7-helix transmembrane proteins"/>
    <property type="match status" value="1"/>
</dbReference>
<feature type="transmembrane region" description="Helical" evidence="6">
    <location>
        <begin position="6"/>
        <end position="35"/>
    </location>
</feature>
<evidence type="ECO:0000313" key="8">
    <source>
        <dbReference type="EMBL" id="GAX26154.1"/>
    </source>
</evidence>
<feature type="compositionally biased region" description="Basic and acidic residues" evidence="5">
    <location>
        <begin position="373"/>
        <end position="389"/>
    </location>
</feature>
<feature type="region of interest" description="Disordered" evidence="5">
    <location>
        <begin position="360"/>
        <end position="389"/>
    </location>
</feature>
<keyword evidence="9" id="KW-1185">Reference proteome</keyword>
<feature type="transmembrane region" description="Helical" evidence="6">
    <location>
        <begin position="47"/>
        <end position="76"/>
    </location>
</feature>
<feature type="transmembrane region" description="Helical" evidence="6">
    <location>
        <begin position="131"/>
        <end position="151"/>
    </location>
</feature>
<comment type="caution">
    <text evidence="8">The sequence shown here is derived from an EMBL/GenBank/DDBJ whole genome shotgun (WGS) entry which is preliminary data.</text>
</comment>
<keyword evidence="4 6" id="KW-0472">Membrane</keyword>
<comment type="subcellular location">
    <subcellularLocation>
        <location evidence="1">Membrane</location>
    </subcellularLocation>
</comment>
<reference evidence="8 9" key="1">
    <citation type="journal article" date="2015" name="Plant Cell">
        <title>Oil accumulation by the oleaginous diatom Fistulifera solaris as revealed by the genome and transcriptome.</title>
        <authorList>
            <person name="Tanaka T."/>
            <person name="Maeda Y."/>
            <person name="Veluchamy A."/>
            <person name="Tanaka M."/>
            <person name="Abida H."/>
            <person name="Marechal E."/>
            <person name="Bowler C."/>
            <person name="Muto M."/>
            <person name="Sunaga Y."/>
            <person name="Tanaka M."/>
            <person name="Yoshino T."/>
            <person name="Taniguchi T."/>
            <person name="Fukuda Y."/>
            <person name="Nemoto M."/>
            <person name="Matsumoto M."/>
            <person name="Wong P.S."/>
            <person name="Aburatani S."/>
            <person name="Fujibuchi W."/>
        </authorList>
    </citation>
    <scope>NUCLEOTIDE SEQUENCE [LARGE SCALE GENOMIC DNA]</scope>
    <source>
        <strain evidence="8 9">JPCC DA0580</strain>
    </source>
</reference>
<keyword evidence="3 6" id="KW-1133">Transmembrane helix</keyword>
<evidence type="ECO:0000256" key="2">
    <source>
        <dbReference type="ARBA" id="ARBA00022692"/>
    </source>
</evidence>
<dbReference type="InParanoid" id="A0A1Z5KIM3"/>
<feature type="transmembrane region" description="Helical" evidence="6">
    <location>
        <begin position="96"/>
        <end position="119"/>
    </location>
</feature>
<dbReference type="GO" id="GO:0016020">
    <property type="term" value="C:membrane"/>
    <property type="evidence" value="ECO:0007669"/>
    <property type="project" value="UniProtKB-SubCell"/>
</dbReference>
<evidence type="ECO:0000259" key="7">
    <source>
        <dbReference type="PROSITE" id="PS50262"/>
    </source>
</evidence>
<evidence type="ECO:0000256" key="6">
    <source>
        <dbReference type="SAM" id="Phobius"/>
    </source>
</evidence>
<feature type="transmembrane region" description="Helical" evidence="6">
    <location>
        <begin position="217"/>
        <end position="238"/>
    </location>
</feature>
<dbReference type="OrthoDB" id="48325at2759"/>
<organism evidence="8 9">
    <name type="scientific">Fistulifera solaris</name>
    <name type="common">Oleaginous diatom</name>
    <dbReference type="NCBI Taxonomy" id="1519565"/>
    <lineage>
        <taxon>Eukaryota</taxon>
        <taxon>Sar</taxon>
        <taxon>Stramenopiles</taxon>
        <taxon>Ochrophyta</taxon>
        <taxon>Bacillariophyta</taxon>
        <taxon>Bacillariophyceae</taxon>
        <taxon>Bacillariophycidae</taxon>
        <taxon>Naviculales</taxon>
        <taxon>Naviculaceae</taxon>
        <taxon>Fistulifera</taxon>
    </lineage>
</organism>
<evidence type="ECO:0000256" key="3">
    <source>
        <dbReference type="ARBA" id="ARBA00022989"/>
    </source>
</evidence>
<dbReference type="EMBL" id="BDSP01000239">
    <property type="protein sequence ID" value="GAX26154.1"/>
    <property type="molecule type" value="Genomic_DNA"/>
</dbReference>